<dbReference type="SUPFAM" id="SSF46785">
    <property type="entry name" value="Winged helix' DNA-binding domain"/>
    <property type="match status" value="1"/>
</dbReference>
<sequence length="230" mass="25758">MAQMRPAGDRRTSVDDIFNAIQDDILTLRLRPGDKISEAEVAARFNVSRQPVRDAFSRLANLDLLLIRPQRATEVRRFSMREIVKSRFVRAAVEKEVLRLAARNCDPIGAAQLEVALAAQDKALRENDVETFGKLDYAFHGTLCDIARADFAFDVILAEKSKLDRLCLLSLSQKNRMPQLAADHRAIAEAVQDNDEARAVAAGVLHLSRLDETIEQICVSNANYFEPDQP</sequence>
<reference evidence="5 6" key="1">
    <citation type="submission" date="2015-12" db="EMBL/GenBank/DDBJ databases">
        <title>Genome sequence of the marine Rhodobacteraceae strain O3.65, Candidatus Tritonibacter horizontis.</title>
        <authorList>
            <person name="Poehlein A."/>
            <person name="Giebel H.A."/>
            <person name="Voget S."/>
            <person name="Brinkhoff T."/>
        </authorList>
    </citation>
    <scope>NUCLEOTIDE SEQUENCE [LARGE SCALE GENOMIC DNA]</scope>
    <source>
        <strain evidence="5 6">O3.65</strain>
    </source>
</reference>
<evidence type="ECO:0000259" key="4">
    <source>
        <dbReference type="PROSITE" id="PS50949"/>
    </source>
</evidence>
<dbReference type="Gene3D" id="1.20.120.530">
    <property type="entry name" value="GntR ligand-binding domain-like"/>
    <property type="match status" value="1"/>
</dbReference>
<accession>A0A132C220</accession>
<dbReference type="GO" id="GO:0003677">
    <property type="term" value="F:DNA binding"/>
    <property type="evidence" value="ECO:0007669"/>
    <property type="project" value="UniProtKB-KW"/>
</dbReference>
<dbReference type="InterPro" id="IPR008920">
    <property type="entry name" value="TF_FadR/GntR_C"/>
</dbReference>
<dbReference type="SMART" id="SM00345">
    <property type="entry name" value="HTH_GNTR"/>
    <property type="match status" value="1"/>
</dbReference>
<dbReference type="PANTHER" id="PTHR43537">
    <property type="entry name" value="TRANSCRIPTIONAL REGULATOR, GNTR FAMILY"/>
    <property type="match status" value="1"/>
</dbReference>
<comment type="caution">
    <text evidence="5">The sequence shown here is derived from an EMBL/GenBank/DDBJ whole genome shotgun (WGS) entry which is preliminary data.</text>
</comment>
<gene>
    <name evidence="5" type="primary">lutR_4</name>
    <name evidence="5" type="ORF">TRIHO_06310</name>
</gene>
<dbReference type="PANTHER" id="PTHR43537:SF5">
    <property type="entry name" value="UXU OPERON TRANSCRIPTIONAL REGULATOR"/>
    <property type="match status" value="1"/>
</dbReference>
<name>A0A132C220_9RHOB</name>
<organism evidence="5 6">
    <name type="scientific">Tritonibacter horizontis</name>
    <dbReference type="NCBI Taxonomy" id="1768241"/>
    <lineage>
        <taxon>Bacteria</taxon>
        <taxon>Pseudomonadati</taxon>
        <taxon>Pseudomonadota</taxon>
        <taxon>Alphaproteobacteria</taxon>
        <taxon>Rhodobacterales</taxon>
        <taxon>Paracoccaceae</taxon>
        <taxon>Tritonibacter</taxon>
    </lineage>
</organism>
<dbReference type="Pfam" id="PF07729">
    <property type="entry name" value="FCD"/>
    <property type="match status" value="1"/>
</dbReference>
<keyword evidence="3" id="KW-0804">Transcription</keyword>
<dbReference type="SUPFAM" id="SSF48008">
    <property type="entry name" value="GntR ligand-binding domain-like"/>
    <property type="match status" value="1"/>
</dbReference>
<proteinExistence type="predicted"/>
<dbReference type="RefSeq" id="WP_068240310.1">
    <property type="nucleotide sequence ID" value="NZ_LPUY01000012.1"/>
</dbReference>
<dbReference type="InterPro" id="IPR000524">
    <property type="entry name" value="Tscrpt_reg_HTH_GntR"/>
</dbReference>
<evidence type="ECO:0000313" key="5">
    <source>
        <dbReference type="EMBL" id="KUP94705.1"/>
    </source>
</evidence>
<protein>
    <submittedName>
        <fullName evidence="5">HTH-type transcriptional regulator LutR</fullName>
    </submittedName>
</protein>
<dbReference type="CDD" id="cd07377">
    <property type="entry name" value="WHTH_GntR"/>
    <property type="match status" value="1"/>
</dbReference>
<evidence type="ECO:0000256" key="2">
    <source>
        <dbReference type="ARBA" id="ARBA00023125"/>
    </source>
</evidence>
<keyword evidence="6" id="KW-1185">Reference proteome</keyword>
<dbReference type="PATRIC" id="fig|1768241.3.peg.648"/>
<dbReference type="OrthoDB" id="9788098at2"/>
<dbReference type="Pfam" id="PF00392">
    <property type="entry name" value="GntR"/>
    <property type="match status" value="1"/>
</dbReference>
<dbReference type="InterPro" id="IPR036390">
    <property type="entry name" value="WH_DNA-bd_sf"/>
</dbReference>
<dbReference type="AlphaFoldDB" id="A0A132C220"/>
<dbReference type="InterPro" id="IPR011711">
    <property type="entry name" value="GntR_C"/>
</dbReference>
<dbReference type="Gene3D" id="1.10.10.10">
    <property type="entry name" value="Winged helix-like DNA-binding domain superfamily/Winged helix DNA-binding domain"/>
    <property type="match status" value="1"/>
</dbReference>
<dbReference type="Proteomes" id="UP000068382">
    <property type="component" value="Unassembled WGS sequence"/>
</dbReference>
<dbReference type="PROSITE" id="PS50949">
    <property type="entry name" value="HTH_GNTR"/>
    <property type="match status" value="1"/>
</dbReference>
<evidence type="ECO:0000256" key="3">
    <source>
        <dbReference type="ARBA" id="ARBA00023163"/>
    </source>
</evidence>
<dbReference type="EMBL" id="LPUY01000012">
    <property type="protein sequence ID" value="KUP94705.1"/>
    <property type="molecule type" value="Genomic_DNA"/>
</dbReference>
<keyword evidence="1" id="KW-0805">Transcription regulation</keyword>
<dbReference type="InterPro" id="IPR036388">
    <property type="entry name" value="WH-like_DNA-bd_sf"/>
</dbReference>
<keyword evidence="2" id="KW-0238">DNA-binding</keyword>
<dbReference type="GO" id="GO:0003700">
    <property type="term" value="F:DNA-binding transcription factor activity"/>
    <property type="evidence" value="ECO:0007669"/>
    <property type="project" value="InterPro"/>
</dbReference>
<evidence type="ECO:0000313" key="6">
    <source>
        <dbReference type="Proteomes" id="UP000068382"/>
    </source>
</evidence>
<evidence type="ECO:0000256" key="1">
    <source>
        <dbReference type="ARBA" id="ARBA00023015"/>
    </source>
</evidence>
<dbReference type="SMART" id="SM00895">
    <property type="entry name" value="FCD"/>
    <property type="match status" value="1"/>
</dbReference>
<feature type="domain" description="HTH gntR-type" evidence="4">
    <location>
        <begin position="11"/>
        <end position="78"/>
    </location>
</feature>